<evidence type="ECO:0008006" key="3">
    <source>
        <dbReference type="Google" id="ProtNLM"/>
    </source>
</evidence>
<organism evidence="1 2">
    <name type="scientific">Gimesia fumaroli</name>
    <dbReference type="NCBI Taxonomy" id="2527976"/>
    <lineage>
        <taxon>Bacteria</taxon>
        <taxon>Pseudomonadati</taxon>
        <taxon>Planctomycetota</taxon>
        <taxon>Planctomycetia</taxon>
        <taxon>Planctomycetales</taxon>
        <taxon>Planctomycetaceae</taxon>
        <taxon>Gimesia</taxon>
    </lineage>
</organism>
<protein>
    <recommendedName>
        <fullName evidence="3">Nucleoside 2-deoxyribosyltransferase</fullName>
    </recommendedName>
</protein>
<evidence type="ECO:0000313" key="2">
    <source>
        <dbReference type="Proteomes" id="UP000318313"/>
    </source>
</evidence>
<dbReference type="Gene3D" id="3.40.50.450">
    <property type="match status" value="1"/>
</dbReference>
<gene>
    <name evidence="1" type="ORF">Enr17x_57960</name>
</gene>
<dbReference type="Proteomes" id="UP000318313">
    <property type="component" value="Chromosome"/>
</dbReference>
<accession>A0A518IKX1</accession>
<dbReference type="EMBL" id="CP037452">
    <property type="protein sequence ID" value="QDV53715.1"/>
    <property type="molecule type" value="Genomic_DNA"/>
</dbReference>
<dbReference type="RefSeq" id="WP_145313423.1">
    <property type="nucleotide sequence ID" value="NZ_CP037452.1"/>
</dbReference>
<evidence type="ECO:0000313" key="1">
    <source>
        <dbReference type="EMBL" id="QDV53715.1"/>
    </source>
</evidence>
<dbReference type="SUPFAM" id="SSF52309">
    <property type="entry name" value="N-(deoxy)ribosyltransferase-like"/>
    <property type="match status" value="1"/>
</dbReference>
<sequence length="305" mass="35109">MTEKESNTEIINTKPKPFCFVLMPFSKEFDDVYQIGIKESCDNGGAYCERVDEQIFQEAFIERIYNQISKADFIVADMTGRNPNVFYEVGYAHALGKSTVLLTSNVEDIPSDLRHLPHIVYNDSLIDLRNKLTRQVEWFVENPPDKYKESEIDIELFCEGVNLSENNYIIEDGMFATLSFSKNVTLHNSGTKTIKGDSYSFSALTKHRCNALKRILKFDSDGHEYYQDMLLSEAQLPDGSYQYTENENPTLFAGEYKSIFLFISESPSVHDFTEKKMTFKILTESGKREYPVTFKAVEMDDFSLQ</sequence>
<reference evidence="1 2" key="1">
    <citation type="submission" date="2019-03" db="EMBL/GenBank/DDBJ databases">
        <title>Deep-cultivation of Planctomycetes and their phenomic and genomic characterization uncovers novel biology.</title>
        <authorList>
            <person name="Wiegand S."/>
            <person name="Jogler M."/>
            <person name="Boedeker C."/>
            <person name="Pinto D."/>
            <person name="Vollmers J."/>
            <person name="Rivas-Marin E."/>
            <person name="Kohn T."/>
            <person name="Peeters S.H."/>
            <person name="Heuer A."/>
            <person name="Rast P."/>
            <person name="Oberbeckmann S."/>
            <person name="Bunk B."/>
            <person name="Jeske O."/>
            <person name="Meyerdierks A."/>
            <person name="Storesund J.E."/>
            <person name="Kallscheuer N."/>
            <person name="Luecker S."/>
            <person name="Lage O.M."/>
            <person name="Pohl T."/>
            <person name="Merkel B.J."/>
            <person name="Hornburger P."/>
            <person name="Mueller R.-W."/>
            <person name="Bruemmer F."/>
            <person name="Labrenz M."/>
            <person name="Spormann A.M."/>
            <person name="Op den Camp H."/>
            <person name="Overmann J."/>
            <person name="Amann R."/>
            <person name="Jetten M.S.M."/>
            <person name="Mascher T."/>
            <person name="Medema M.H."/>
            <person name="Devos D.P."/>
            <person name="Kaster A.-K."/>
            <person name="Ovreas L."/>
            <person name="Rohde M."/>
            <person name="Galperin M.Y."/>
            <person name="Jogler C."/>
        </authorList>
    </citation>
    <scope>NUCLEOTIDE SEQUENCE [LARGE SCALE GENOMIC DNA]</scope>
    <source>
        <strain evidence="1 2">Enr17</strain>
    </source>
</reference>
<dbReference type="OrthoDB" id="9815193at2"/>
<keyword evidence="2" id="KW-1185">Reference proteome</keyword>
<dbReference type="KEGG" id="gfm:Enr17x_57960"/>
<dbReference type="AlphaFoldDB" id="A0A518IKX1"/>
<proteinExistence type="predicted"/>
<name>A0A518IKX1_9PLAN</name>